<feature type="domain" description="Phosphotyrosine protein phosphatase I" evidence="1">
    <location>
        <begin position="4"/>
        <end position="40"/>
    </location>
</feature>
<dbReference type="AlphaFoldDB" id="A0A7C1T4L9"/>
<evidence type="ECO:0000313" key="2">
    <source>
        <dbReference type="EMBL" id="HEB44066.1"/>
    </source>
</evidence>
<name>A0A7C1T4L9_9HYPH</name>
<dbReference type="InterPro" id="IPR036196">
    <property type="entry name" value="Ptyr_pPase_sf"/>
</dbReference>
<dbReference type="EMBL" id="DSKI01000532">
    <property type="protein sequence ID" value="HEB44066.1"/>
    <property type="molecule type" value="Genomic_DNA"/>
</dbReference>
<accession>A0A7C1T4L9</accession>
<reference evidence="2" key="1">
    <citation type="journal article" date="2020" name="mSystems">
        <title>Genome- and Community-Level Interaction Insights into Carbon Utilization and Element Cycling Functions of Hydrothermarchaeota in Hydrothermal Sediment.</title>
        <authorList>
            <person name="Zhou Z."/>
            <person name="Liu Y."/>
            <person name="Xu W."/>
            <person name="Pan J."/>
            <person name="Luo Z.H."/>
            <person name="Li M."/>
        </authorList>
    </citation>
    <scope>NUCLEOTIDE SEQUENCE [LARGE SCALE GENOMIC DNA]</scope>
    <source>
        <strain evidence="2">SpSt-243</strain>
    </source>
</reference>
<dbReference type="InterPro" id="IPR023485">
    <property type="entry name" value="Ptyr_pPase"/>
</dbReference>
<sequence>MPSILFVCLGNICRSPLAEAVLRGEARRRGEIWSSTSQAWATAVEANRWLIGPWRPAPMHQYVSDR</sequence>
<gene>
    <name evidence="2" type="ORF">ENP70_10315</name>
</gene>
<dbReference type="Gene3D" id="3.40.50.2300">
    <property type="match status" value="1"/>
</dbReference>
<organism evidence="2">
    <name type="scientific">Agrobacterium albertimagni</name>
    <dbReference type="NCBI Taxonomy" id="147266"/>
    <lineage>
        <taxon>Bacteria</taxon>
        <taxon>Pseudomonadati</taxon>
        <taxon>Pseudomonadota</taxon>
        <taxon>Alphaproteobacteria</taxon>
        <taxon>Hyphomicrobiales</taxon>
        <taxon>Rhizobiaceae</taxon>
        <taxon>Rhizobium/Agrobacterium group</taxon>
        <taxon>Agrobacterium</taxon>
    </lineage>
</organism>
<protein>
    <recommendedName>
        <fullName evidence="1">Phosphotyrosine protein phosphatase I domain-containing protein</fullName>
    </recommendedName>
</protein>
<dbReference type="Pfam" id="PF01451">
    <property type="entry name" value="LMWPc"/>
    <property type="match status" value="1"/>
</dbReference>
<evidence type="ECO:0000259" key="1">
    <source>
        <dbReference type="Pfam" id="PF01451"/>
    </source>
</evidence>
<proteinExistence type="predicted"/>
<dbReference type="SUPFAM" id="SSF52788">
    <property type="entry name" value="Phosphotyrosine protein phosphatases I"/>
    <property type="match status" value="1"/>
</dbReference>
<comment type="caution">
    <text evidence="2">The sequence shown here is derived from an EMBL/GenBank/DDBJ whole genome shotgun (WGS) entry which is preliminary data.</text>
</comment>